<dbReference type="STRING" id="1549855.AY555_05635"/>
<name>A0A143DDF3_9PROT</name>
<gene>
    <name evidence="1" type="ORF">AY555_05635</name>
</gene>
<reference evidence="1 2" key="1">
    <citation type="submission" date="2016-02" db="EMBL/GenBank/DDBJ databases">
        <title>Complete Genome of H5569, the type strain of the newly described species Haematospirillium jordaniae.</title>
        <authorList>
            <person name="Nicholson A.C."/>
            <person name="Humrighouse B.W."/>
            <person name="Loparov V."/>
            <person name="McQuiston J.R."/>
        </authorList>
    </citation>
    <scope>NUCLEOTIDE SEQUENCE [LARGE SCALE GENOMIC DNA]</scope>
    <source>
        <strain evidence="1 2">H5569</strain>
    </source>
</reference>
<dbReference type="AlphaFoldDB" id="A0A143DDF3"/>
<accession>A0A143DDF3</accession>
<dbReference type="EMBL" id="CP014525">
    <property type="protein sequence ID" value="AMW34747.1"/>
    <property type="molecule type" value="Genomic_DNA"/>
</dbReference>
<protein>
    <submittedName>
        <fullName evidence="1">Uncharacterized protein</fullName>
    </submittedName>
</protein>
<dbReference type="Proteomes" id="UP000076066">
    <property type="component" value="Chromosome"/>
</dbReference>
<evidence type="ECO:0000313" key="1">
    <source>
        <dbReference type="EMBL" id="AMW34747.1"/>
    </source>
</evidence>
<evidence type="ECO:0000313" key="2">
    <source>
        <dbReference type="Proteomes" id="UP000076066"/>
    </source>
</evidence>
<dbReference type="GeneID" id="53316634"/>
<organism evidence="1 2">
    <name type="scientific">Haematospirillum jordaniae</name>
    <dbReference type="NCBI Taxonomy" id="1549855"/>
    <lineage>
        <taxon>Bacteria</taxon>
        <taxon>Pseudomonadati</taxon>
        <taxon>Pseudomonadota</taxon>
        <taxon>Alphaproteobacteria</taxon>
        <taxon>Rhodospirillales</taxon>
        <taxon>Novispirillaceae</taxon>
        <taxon>Haematospirillum</taxon>
    </lineage>
</organism>
<dbReference type="OrthoDB" id="5438497at2"/>
<sequence length="643" mass="69860">MSGHGHIKSNFTAGELAPDLLGRVDLRLWDNGAACLRNVLVRPTGGITRRPGLRWLAVVPGPGRLLSFEFNTALVFMLVLTDRKMTVFRSLPSGQGVRYIRELETPWTLEHLAAINWSQSSDTLLVVHPLVPPHKIVCHAEDSWSVTPWVFETGPGGVPKVPFARFAPLDVALRTDGGVKGEVHLHADKPFFTPAHVGGWIRLHGVPVKLLSLVTAQKMKARIEGTLSSAAYSTDWVEAVFSEARGWPVSVTFHQNRLVIGGSRDLPHHLWLSRVGDFFNFDPGQGLDDDALHMPILSDQVNAIRHVFPGRHLQVFTTGAEWMVLGEPLSPASILVRRQTGIGSLASRSIPPCDVDGATVFVAAGGRELRAFLFSDSEQAYQAQDLSLMASHRVEDPVDMDYDPRWRLLHMVMGAGTMATVTNYRREQITAWSVQETDGDILSVRVCGGLTCLLVRRGAVVCLECLDETAFTDCAQKRETRGAVASLGGLVALDNKQVYVAGADPGFVPATVRRGWVHLSHPLRSPDVGLPFSHVVEPLPPAVAGAGGGVYGRSIRLIRASFRVLGTGHLVVDTGSGPVPVDFCAAVPLSFHGDAEEDKAVCEVAVRALGWRTGHPRPLWRIEQDTPAPCTILSVLTDLRSAG</sequence>
<keyword evidence="2" id="KW-1185">Reference proteome</keyword>
<dbReference type="KEGG" id="hjo:AY555_05635"/>
<dbReference type="RefSeq" id="WP_066134523.1">
    <property type="nucleotide sequence ID" value="NZ_CP014525.1"/>
</dbReference>
<proteinExistence type="predicted"/>